<evidence type="ECO:0000259" key="3">
    <source>
        <dbReference type="Pfam" id="PF13539"/>
    </source>
</evidence>
<feature type="domain" description="Peptidase M15C" evidence="3">
    <location>
        <begin position="377"/>
        <end position="449"/>
    </location>
</feature>
<accession>A0ABY5KHY9</accession>
<feature type="signal peptide" evidence="2">
    <location>
        <begin position="1"/>
        <end position="31"/>
    </location>
</feature>
<feature type="compositionally biased region" description="Pro residues" evidence="1">
    <location>
        <begin position="37"/>
        <end position="46"/>
    </location>
</feature>
<keyword evidence="5" id="KW-1185">Reference proteome</keyword>
<sequence>MTRGIVRWSGRLVVPVVVTALVLGSAAMARADEPSAPEEPPAPPPSVAWSRASASGPIGTQVTLTGAAADLPQGATVRLQRLGKDWTNAGGLSVDGPRLTVRLRTAVDPIRVRLQAVDAAGTVLATSGAATVTGTRIATSLRLQSPSRVVDYRKARFVASWKAAHGPAPTGSVRLEFRKAGTKTWRKARTISVRNGTGAVAFAPRNDGRYRLRFTGTRTYAKATSATRALDNLPPGTRVVLPKGAPRPSSLPAQPRASRKAADAKISKLSDSVWKSMKGRSWHSGCPVGRKDLRIVRVNYWAFDGYVRRGEIVVHRKVAGKTARAFTAMFKGKHPIRNMYRVDRFGWSKSLKGADDRKSMRADNTSGFNCRKVVGRSVRSPHAYGRAIDVNPWENPFHSSGGWVPNRWFVTHASPARVTWRSSSDPVVKLMRKHGFRWSYGRSDMHHFDG</sequence>
<organism evidence="4 5">
    <name type="scientific">Aeromicrobium duanguangcaii</name>
    <dbReference type="NCBI Taxonomy" id="2968086"/>
    <lineage>
        <taxon>Bacteria</taxon>
        <taxon>Bacillati</taxon>
        <taxon>Actinomycetota</taxon>
        <taxon>Actinomycetes</taxon>
        <taxon>Propionibacteriales</taxon>
        <taxon>Nocardioidaceae</taxon>
        <taxon>Aeromicrobium</taxon>
    </lineage>
</organism>
<dbReference type="EMBL" id="CP101990">
    <property type="protein sequence ID" value="UUI69914.1"/>
    <property type="molecule type" value="Genomic_DNA"/>
</dbReference>
<keyword evidence="2" id="KW-0732">Signal</keyword>
<proteinExistence type="predicted"/>
<feature type="region of interest" description="Disordered" evidence="1">
    <location>
        <begin position="32"/>
        <end position="54"/>
    </location>
</feature>
<dbReference type="SUPFAM" id="SSF55166">
    <property type="entry name" value="Hedgehog/DD-peptidase"/>
    <property type="match status" value="1"/>
</dbReference>
<feature type="chain" id="PRO_5045071377" evidence="2">
    <location>
        <begin position="32"/>
        <end position="450"/>
    </location>
</feature>
<gene>
    <name evidence="4" type="ORF">NP095_07415</name>
</gene>
<evidence type="ECO:0000313" key="5">
    <source>
        <dbReference type="Proteomes" id="UP001315860"/>
    </source>
</evidence>
<evidence type="ECO:0000313" key="4">
    <source>
        <dbReference type="EMBL" id="UUI69914.1"/>
    </source>
</evidence>
<evidence type="ECO:0000256" key="1">
    <source>
        <dbReference type="SAM" id="MobiDB-lite"/>
    </source>
</evidence>
<dbReference type="InterPro" id="IPR039561">
    <property type="entry name" value="Peptidase_M15C"/>
</dbReference>
<name>A0ABY5KHY9_9ACTN</name>
<evidence type="ECO:0000256" key="2">
    <source>
        <dbReference type="SAM" id="SignalP"/>
    </source>
</evidence>
<dbReference type="InterPro" id="IPR009045">
    <property type="entry name" value="Zn_M74/Hedgehog-like"/>
</dbReference>
<dbReference type="Pfam" id="PF13539">
    <property type="entry name" value="Peptidase_M15_4"/>
    <property type="match status" value="1"/>
</dbReference>
<reference evidence="4 5" key="1">
    <citation type="submission" date="2022-07" db="EMBL/GenBank/DDBJ databases">
        <title>Novel species in genus Aeromicrobium.</title>
        <authorList>
            <person name="Ye L."/>
        </authorList>
    </citation>
    <scope>NUCLEOTIDE SEQUENCE [LARGE SCALE GENOMIC DNA]</scope>
    <source>
        <strain evidence="5">zg-Y50</strain>
    </source>
</reference>
<protein>
    <submittedName>
        <fullName evidence="4">M15 family metallopeptidase</fullName>
    </submittedName>
</protein>
<feature type="region of interest" description="Disordered" evidence="1">
    <location>
        <begin position="241"/>
        <end position="262"/>
    </location>
</feature>
<dbReference type="Gene3D" id="3.30.1380.10">
    <property type="match status" value="1"/>
</dbReference>
<dbReference type="Proteomes" id="UP001315860">
    <property type="component" value="Chromosome"/>
</dbReference>
<dbReference type="RefSeq" id="WP_232416546.1">
    <property type="nucleotide sequence ID" value="NZ_CP101990.1"/>
</dbReference>